<comment type="catalytic activity">
    <reaction evidence="1">
        <text>ATP + protein L-histidine = ADP + protein N-phospho-L-histidine.</text>
        <dbReference type="EC" id="2.7.13.3"/>
    </reaction>
</comment>
<evidence type="ECO:0000256" key="3">
    <source>
        <dbReference type="SAM" id="Phobius"/>
    </source>
</evidence>
<dbReference type="PRINTS" id="PR00344">
    <property type="entry name" value="BCTRLSENSOR"/>
</dbReference>
<keyword evidence="3" id="KW-0812">Transmembrane</keyword>
<protein>
    <recommendedName>
        <fullName evidence="2">histidine kinase</fullName>
        <ecNumber evidence="2">2.7.13.3</ecNumber>
    </recommendedName>
</protein>
<dbReference type="InterPro" id="IPR003594">
    <property type="entry name" value="HATPase_dom"/>
</dbReference>
<dbReference type="Proteomes" id="UP000886657">
    <property type="component" value="Unassembled WGS sequence"/>
</dbReference>
<dbReference type="AlphaFoldDB" id="A0A9D7SF03"/>
<dbReference type="InterPro" id="IPR004358">
    <property type="entry name" value="Sig_transdc_His_kin-like_C"/>
</dbReference>
<keyword evidence="3" id="KW-0472">Membrane</keyword>
<dbReference type="SUPFAM" id="SSF55874">
    <property type="entry name" value="ATPase domain of HSP90 chaperone/DNA topoisomerase II/histidine kinase"/>
    <property type="match status" value="1"/>
</dbReference>
<dbReference type="SMART" id="SM00387">
    <property type="entry name" value="HATPase_c"/>
    <property type="match status" value="1"/>
</dbReference>
<feature type="domain" description="Histidine kinase" evidence="4">
    <location>
        <begin position="418"/>
        <end position="626"/>
    </location>
</feature>
<evidence type="ECO:0000313" key="5">
    <source>
        <dbReference type="EMBL" id="MBK9796180.1"/>
    </source>
</evidence>
<reference evidence="5" key="1">
    <citation type="submission" date="2020-10" db="EMBL/GenBank/DDBJ databases">
        <title>Connecting structure to function with the recovery of over 1000 high-quality activated sludge metagenome-assembled genomes encoding full-length rRNA genes using long-read sequencing.</title>
        <authorList>
            <person name="Singleton C.M."/>
            <person name="Petriglieri F."/>
            <person name="Kristensen J.M."/>
            <person name="Kirkegaard R.H."/>
            <person name="Michaelsen T.Y."/>
            <person name="Andersen M.H."/>
            <person name="Karst S.M."/>
            <person name="Dueholm M.S."/>
            <person name="Nielsen P.H."/>
            <person name="Albertsen M."/>
        </authorList>
    </citation>
    <scope>NUCLEOTIDE SEQUENCE</scope>
    <source>
        <strain evidence="5">Skiv_18-Q3-R9-52_MAXAC.067</strain>
    </source>
</reference>
<dbReference type="PANTHER" id="PTHR43065">
    <property type="entry name" value="SENSOR HISTIDINE KINASE"/>
    <property type="match status" value="1"/>
</dbReference>
<dbReference type="Gene3D" id="1.10.287.130">
    <property type="match status" value="1"/>
</dbReference>
<evidence type="ECO:0000259" key="4">
    <source>
        <dbReference type="PROSITE" id="PS50109"/>
    </source>
</evidence>
<dbReference type="GO" id="GO:0000155">
    <property type="term" value="F:phosphorelay sensor kinase activity"/>
    <property type="evidence" value="ECO:0007669"/>
    <property type="project" value="InterPro"/>
</dbReference>
<proteinExistence type="predicted"/>
<dbReference type="Gene3D" id="3.30.565.10">
    <property type="entry name" value="Histidine kinase-like ATPase, C-terminal domain"/>
    <property type="match status" value="1"/>
</dbReference>
<dbReference type="SUPFAM" id="SSF47384">
    <property type="entry name" value="Homodimeric domain of signal transducing histidine kinase"/>
    <property type="match status" value="1"/>
</dbReference>
<evidence type="ECO:0000256" key="1">
    <source>
        <dbReference type="ARBA" id="ARBA00000085"/>
    </source>
</evidence>
<evidence type="ECO:0000313" key="6">
    <source>
        <dbReference type="Proteomes" id="UP000886657"/>
    </source>
</evidence>
<dbReference type="CDD" id="cd18773">
    <property type="entry name" value="PDC1_HK_sensor"/>
    <property type="match status" value="1"/>
</dbReference>
<feature type="transmembrane region" description="Helical" evidence="3">
    <location>
        <begin position="322"/>
        <end position="342"/>
    </location>
</feature>
<dbReference type="PROSITE" id="PS50109">
    <property type="entry name" value="HIS_KIN"/>
    <property type="match status" value="1"/>
</dbReference>
<gene>
    <name evidence="5" type="ORF">IPP58_06750</name>
</gene>
<dbReference type="EC" id="2.7.13.3" evidence="2"/>
<dbReference type="Pfam" id="PF02518">
    <property type="entry name" value="HATPase_c"/>
    <property type="match status" value="1"/>
</dbReference>
<comment type="caution">
    <text evidence="5">The sequence shown here is derived from an EMBL/GenBank/DDBJ whole genome shotgun (WGS) entry which is preliminary data.</text>
</comment>
<dbReference type="EMBL" id="JADKIO010000005">
    <property type="protein sequence ID" value="MBK9796180.1"/>
    <property type="molecule type" value="Genomic_DNA"/>
</dbReference>
<sequence>MTRLKSMVLWKSILLTALCSLAIFGLWWWGLVHSVETQGRARAEDSLVQVKQIIAREFRRAEVTGNAFGSWWTGEEGRLDGPESLQSVIPFLEKGAIITNLILSRRNGDSACVVRRDGEWNLLLFKAARNPRRFRLEKGRWMPGAGREQEVYDARERFWYRFGAAQAAQAWTPDAYRFFASTVAGFTYAVPIHNADGLLEGVVGVDVSLEELTQLIWENRPTPATRIIITDPAGRLLVPPHVPEMLDPISRYTYHLAPLSPALKQGLMTGRMAGAPGENPRFLDPDKAYVGTSGAFASQGEPRMDLHIAIPKDDLFPGQRRYAVFTFLLALTIVLGVAWTLLDLHRRVVRPMHQLAEETIARPGDPPEAMNFNSDIWELQRVGEKLHLAGRADQERQRLMHQVEQSQRVDSVGVLAPGIVHDVNNQLTMVLGQLGICRTLLEDHPELHAHLQAAEGATTKCAEVLRALMDYSRPDHGSRELLSLNVLVEEAASLLRRVLGPAVRVEEDLARDLPLLFGEPVKLQQVLVNLGLNARDAMPGGGLLRFRTFRFNDRACLEVEDNGCGMGEEVKRRIFEPFFTTKEPDKGTGLGLAMVANIVAAHAGAIQVESQLGEGTVFRIEFPPSLRKREGNTSEEPAGLESPCV</sequence>
<organism evidence="5 6">
    <name type="scientific">Candidatus Geothrix skivensis</name>
    <dbReference type="NCBI Taxonomy" id="2954439"/>
    <lineage>
        <taxon>Bacteria</taxon>
        <taxon>Pseudomonadati</taxon>
        <taxon>Acidobacteriota</taxon>
        <taxon>Holophagae</taxon>
        <taxon>Holophagales</taxon>
        <taxon>Holophagaceae</taxon>
        <taxon>Geothrix</taxon>
    </lineage>
</organism>
<dbReference type="PANTHER" id="PTHR43065:SF42">
    <property type="entry name" value="TWO-COMPONENT SENSOR PPRA"/>
    <property type="match status" value="1"/>
</dbReference>
<accession>A0A9D7SF03</accession>
<dbReference type="InterPro" id="IPR036890">
    <property type="entry name" value="HATPase_C_sf"/>
</dbReference>
<dbReference type="Gene3D" id="3.30.450.20">
    <property type="entry name" value="PAS domain"/>
    <property type="match status" value="2"/>
</dbReference>
<keyword evidence="3" id="KW-1133">Transmembrane helix</keyword>
<evidence type="ECO:0000256" key="2">
    <source>
        <dbReference type="ARBA" id="ARBA00012438"/>
    </source>
</evidence>
<dbReference type="InterPro" id="IPR036097">
    <property type="entry name" value="HisK_dim/P_sf"/>
</dbReference>
<name>A0A9D7SF03_9BACT</name>
<dbReference type="InterPro" id="IPR005467">
    <property type="entry name" value="His_kinase_dom"/>
</dbReference>